<keyword evidence="4" id="KW-0067">ATP-binding</keyword>
<keyword evidence="6" id="KW-0723">Serine/threonine-protein kinase</keyword>
<feature type="domain" description="Protein kinase" evidence="5">
    <location>
        <begin position="14"/>
        <end position="288"/>
    </location>
</feature>
<evidence type="ECO:0000256" key="4">
    <source>
        <dbReference type="ARBA" id="ARBA00022840"/>
    </source>
</evidence>
<dbReference type="RefSeq" id="WP_229759322.1">
    <property type="nucleotide sequence ID" value="NZ_AP019860.1"/>
</dbReference>
<dbReference type="EMBL" id="AP019860">
    <property type="protein sequence ID" value="BBM87445.1"/>
    <property type="molecule type" value="Genomic_DNA"/>
</dbReference>
<evidence type="ECO:0000256" key="3">
    <source>
        <dbReference type="ARBA" id="ARBA00022777"/>
    </source>
</evidence>
<evidence type="ECO:0000256" key="2">
    <source>
        <dbReference type="ARBA" id="ARBA00022741"/>
    </source>
</evidence>
<dbReference type="InterPro" id="IPR011009">
    <property type="entry name" value="Kinase-like_dom_sf"/>
</dbReference>
<proteinExistence type="predicted"/>
<dbReference type="PROSITE" id="PS00109">
    <property type="entry name" value="PROTEIN_KINASE_TYR"/>
    <property type="match status" value="1"/>
</dbReference>
<sequence>MDTPLFEINDKHELKIARKIASGGMGTVYEAIQMGASGFKKRMAIKTLMDDAAEDQEFVEMFISEAKLVADLIHENITQVYQLGKFKNSFYIAMEYINGVNLQDFQERHTAIQENPPEDISAFMISRVCRALEYAHNKRDADGNLLGIVHRDVSPKNIMMSFEGVVKLTDFGIAKAVHHMDKEGDVLYGKVPYMSPEQASFKVTDARSDIFSLGICFYELLSGEILFGNQETIITMQKIMREDVPPIRERCPNISEKLERIIHKALNRDLEKRYQTAGEMGTDLEHFLYDDGYGPTNLTLEKYLKNMFPERVPQYK</sequence>
<keyword evidence="2" id="KW-0547">Nucleotide-binding</keyword>
<protein>
    <submittedName>
        <fullName evidence="6">Serine/threonine protein kinase</fullName>
    </submittedName>
</protein>
<dbReference type="Gene3D" id="3.30.200.20">
    <property type="entry name" value="Phosphorylase Kinase, domain 1"/>
    <property type="match status" value="1"/>
</dbReference>
<dbReference type="GO" id="GO:0005524">
    <property type="term" value="F:ATP binding"/>
    <property type="evidence" value="ECO:0007669"/>
    <property type="project" value="UniProtKB-KW"/>
</dbReference>
<keyword evidence="1" id="KW-0808">Transferase</keyword>
<dbReference type="KEGG" id="uam:UABAM_05854"/>
<evidence type="ECO:0000259" key="5">
    <source>
        <dbReference type="PROSITE" id="PS50011"/>
    </source>
</evidence>
<dbReference type="PANTHER" id="PTHR43289:SF6">
    <property type="entry name" value="SERINE_THREONINE-PROTEIN KINASE NEKL-3"/>
    <property type="match status" value="1"/>
</dbReference>
<organism evidence="6 7">
    <name type="scientific">Uabimicrobium amorphum</name>
    <dbReference type="NCBI Taxonomy" id="2596890"/>
    <lineage>
        <taxon>Bacteria</taxon>
        <taxon>Pseudomonadati</taxon>
        <taxon>Planctomycetota</taxon>
        <taxon>Candidatus Uabimicrobiia</taxon>
        <taxon>Candidatus Uabimicrobiales</taxon>
        <taxon>Candidatus Uabimicrobiaceae</taxon>
        <taxon>Candidatus Uabimicrobium</taxon>
    </lineage>
</organism>
<dbReference type="InterPro" id="IPR008266">
    <property type="entry name" value="Tyr_kinase_AS"/>
</dbReference>
<dbReference type="Proteomes" id="UP000326354">
    <property type="component" value="Chromosome"/>
</dbReference>
<dbReference type="InterPro" id="IPR000719">
    <property type="entry name" value="Prot_kinase_dom"/>
</dbReference>
<dbReference type="SUPFAM" id="SSF56112">
    <property type="entry name" value="Protein kinase-like (PK-like)"/>
    <property type="match status" value="1"/>
</dbReference>
<dbReference type="PANTHER" id="PTHR43289">
    <property type="entry name" value="MITOGEN-ACTIVATED PROTEIN KINASE KINASE KINASE 20-RELATED"/>
    <property type="match status" value="1"/>
</dbReference>
<dbReference type="PROSITE" id="PS50011">
    <property type="entry name" value="PROTEIN_KINASE_DOM"/>
    <property type="match status" value="1"/>
</dbReference>
<dbReference type="Pfam" id="PF00069">
    <property type="entry name" value="Pkinase"/>
    <property type="match status" value="1"/>
</dbReference>
<dbReference type="GO" id="GO:0004674">
    <property type="term" value="F:protein serine/threonine kinase activity"/>
    <property type="evidence" value="ECO:0007669"/>
    <property type="project" value="UniProtKB-KW"/>
</dbReference>
<gene>
    <name evidence="6" type="ORF">UABAM_05854</name>
</gene>
<accession>A0A5S9IVS1</accession>
<evidence type="ECO:0000313" key="6">
    <source>
        <dbReference type="EMBL" id="BBM87445.1"/>
    </source>
</evidence>
<dbReference type="AlphaFoldDB" id="A0A5S9IVS1"/>
<reference evidence="6 7" key="1">
    <citation type="submission" date="2019-08" db="EMBL/GenBank/DDBJ databases">
        <title>Complete genome sequence of Candidatus Uab amorphum.</title>
        <authorList>
            <person name="Shiratori T."/>
            <person name="Suzuki S."/>
            <person name="Kakizawa Y."/>
            <person name="Ishida K."/>
        </authorList>
    </citation>
    <scope>NUCLEOTIDE SEQUENCE [LARGE SCALE GENOMIC DNA]</scope>
    <source>
        <strain evidence="6 7">SRT547</strain>
    </source>
</reference>
<keyword evidence="3 6" id="KW-0418">Kinase</keyword>
<evidence type="ECO:0000313" key="7">
    <source>
        <dbReference type="Proteomes" id="UP000326354"/>
    </source>
</evidence>
<dbReference type="CDD" id="cd14014">
    <property type="entry name" value="STKc_PknB_like"/>
    <property type="match status" value="1"/>
</dbReference>
<evidence type="ECO:0000256" key="1">
    <source>
        <dbReference type="ARBA" id="ARBA00022679"/>
    </source>
</evidence>
<name>A0A5S9IVS1_UABAM</name>
<dbReference type="Gene3D" id="1.10.510.10">
    <property type="entry name" value="Transferase(Phosphotransferase) domain 1"/>
    <property type="match status" value="1"/>
</dbReference>
<keyword evidence="7" id="KW-1185">Reference proteome</keyword>